<keyword evidence="4" id="KW-1185">Reference proteome</keyword>
<dbReference type="SFLD" id="SFLDS00019">
    <property type="entry name" value="Glutathione_Transferase_(cytos"/>
    <property type="match status" value="1"/>
</dbReference>
<dbReference type="AlphaFoldDB" id="A0A431THU7"/>
<sequence>MCTVLYVSPLSANSYRAKLVLDLLGVSHETRKVDLRTGEHRRQPFLSLNPLGHVPVLDEDGRIIRDSHAIVFHVAQRHGKPWLPDAVHAEILQWLFFDATELHHGIGLARNQLHFGIPTNLEAAQSRATKAMGVLEARLKAHDWLVGDSPTLADLACYPFVSIRDQAGIHGAWPALEAWSRRIEALPGFRSMPHAMDS</sequence>
<evidence type="ECO:0000313" key="3">
    <source>
        <dbReference type="EMBL" id="RTQ32998.1"/>
    </source>
</evidence>
<keyword evidence="3" id="KW-0808">Transferase</keyword>
<dbReference type="InterPro" id="IPR004045">
    <property type="entry name" value="Glutathione_S-Trfase_N"/>
</dbReference>
<accession>A0A431THU7</accession>
<feature type="domain" description="GST C-terminal" evidence="2">
    <location>
        <begin position="84"/>
        <end position="198"/>
    </location>
</feature>
<dbReference type="Gene3D" id="3.40.30.10">
    <property type="entry name" value="Glutaredoxin"/>
    <property type="match status" value="1"/>
</dbReference>
<feature type="domain" description="GST N-terminal" evidence="1">
    <location>
        <begin position="1"/>
        <end position="82"/>
    </location>
</feature>
<dbReference type="SUPFAM" id="SSF47616">
    <property type="entry name" value="GST C-terminal domain-like"/>
    <property type="match status" value="1"/>
</dbReference>
<dbReference type="InterPro" id="IPR040079">
    <property type="entry name" value="Glutathione_S-Trfase"/>
</dbReference>
<dbReference type="InterPro" id="IPR036282">
    <property type="entry name" value="Glutathione-S-Trfase_C_sf"/>
</dbReference>
<dbReference type="InterPro" id="IPR004046">
    <property type="entry name" value="GST_C"/>
</dbReference>
<dbReference type="PANTHER" id="PTHR44051">
    <property type="entry name" value="GLUTATHIONE S-TRANSFERASE-RELATED"/>
    <property type="match status" value="1"/>
</dbReference>
<name>A0A431THU7_9BURK</name>
<dbReference type="Pfam" id="PF00043">
    <property type="entry name" value="GST_C"/>
    <property type="match status" value="1"/>
</dbReference>
<comment type="caution">
    <text evidence="3">The sequence shown here is derived from an EMBL/GenBank/DDBJ whole genome shotgun (WGS) entry which is preliminary data.</text>
</comment>
<dbReference type="EMBL" id="RXOE01000005">
    <property type="protein sequence ID" value="RTQ32998.1"/>
    <property type="molecule type" value="Genomic_DNA"/>
</dbReference>
<dbReference type="PANTHER" id="PTHR44051:SF2">
    <property type="entry name" value="HYPOTHETICAL GLUTATHIONE S-TRANSFERASE LIKE PROTEIN"/>
    <property type="match status" value="1"/>
</dbReference>
<proteinExistence type="predicted"/>
<organism evidence="3 4">
    <name type="scientific">Variovorax gossypii</name>
    <dbReference type="NCBI Taxonomy" id="1679495"/>
    <lineage>
        <taxon>Bacteria</taxon>
        <taxon>Pseudomonadati</taxon>
        <taxon>Pseudomonadota</taxon>
        <taxon>Betaproteobacteria</taxon>
        <taxon>Burkholderiales</taxon>
        <taxon>Comamonadaceae</taxon>
        <taxon>Variovorax</taxon>
    </lineage>
</organism>
<dbReference type="SFLD" id="SFLDG00358">
    <property type="entry name" value="Main_(cytGST)"/>
    <property type="match status" value="1"/>
</dbReference>
<dbReference type="Gene3D" id="1.20.1050.10">
    <property type="match status" value="1"/>
</dbReference>
<dbReference type="GO" id="GO:0016740">
    <property type="term" value="F:transferase activity"/>
    <property type="evidence" value="ECO:0007669"/>
    <property type="project" value="UniProtKB-KW"/>
</dbReference>
<dbReference type="InterPro" id="IPR036249">
    <property type="entry name" value="Thioredoxin-like_sf"/>
</dbReference>
<evidence type="ECO:0000313" key="4">
    <source>
        <dbReference type="Proteomes" id="UP000267418"/>
    </source>
</evidence>
<protein>
    <submittedName>
        <fullName evidence="3">Glutathione S-transferase family protein</fullName>
    </submittedName>
</protein>
<dbReference type="RefSeq" id="WP_126472254.1">
    <property type="nucleotide sequence ID" value="NZ_RXOE01000005.1"/>
</dbReference>
<dbReference type="SUPFAM" id="SSF52833">
    <property type="entry name" value="Thioredoxin-like"/>
    <property type="match status" value="1"/>
</dbReference>
<evidence type="ECO:0000259" key="1">
    <source>
        <dbReference type="PROSITE" id="PS50404"/>
    </source>
</evidence>
<dbReference type="Pfam" id="PF13417">
    <property type="entry name" value="GST_N_3"/>
    <property type="match status" value="1"/>
</dbReference>
<evidence type="ECO:0000259" key="2">
    <source>
        <dbReference type="PROSITE" id="PS50405"/>
    </source>
</evidence>
<dbReference type="PROSITE" id="PS50405">
    <property type="entry name" value="GST_CTER"/>
    <property type="match status" value="1"/>
</dbReference>
<gene>
    <name evidence="3" type="ORF">EJP69_20110</name>
</gene>
<dbReference type="InterPro" id="IPR010987">
    <property type="entry name" value="Glutathione-S-Trfase_C-like"/>
</dbReference>
<reference evidence="3 4" key="1">
    <citation type="submission" date="2018-12" db="EMBL/GenBank/DDBJ databases">
        <title>The genome of Variovorax gossypii DSM 100435.</title>
        <authorList>
            <person name="Gao J."/>
            <person name="Sun J."/>
        </authorList>
    </citation>
    <scope>NUCLEOTIDE SEQUENCE [LARGE SCALE GENOMIC DNA]</scope>
    <source>
        <strain evidence="3 4">DSM 100435</strain>
    </source>
</reference>
<dbReference type="Proteomes" id="UP000267418">
    <property type="component" value="Unassembled WGS sequence"/>
</dbReference>
<dbReference type="PROSITE" id="PS50404">
    <property type="entry name" value="GST_NTER"/>
    <property type="match status" value="1"/>
</dbReference>
<dbReference type="OrthoDB" id="9797500at2"/>